<dbReference type="AlphaFoldDB" id="A0A380N244"/>
<dbReference type="InterPro" id="IPR051396">
    <property type="entry name" value="Bact_Antivir_Def_Nuclease"/>
</dbReference>
<dbReference type="Gene3D" id="3.40.50.300">
    <property type="entry name" value="P-loop containing nucleotide triphosphate hydrolases"/>
    <property type="match status" value="1"/>
</dbReference>
<feature type="domain" description="ATPase AAA-type core" evidence="1">
    <location>
        <begin position="32"/>
        <end position="301"/>
    </location>
</feature>
<proteinExistence type="predicted"/>
<dbReference type="RefSeq" id="WP_115219389.1">
    <property type="nucleotide sequence ID" value="NZ_UHIA01000004.1"/>
</dbReference>
<dbReference type="PANTHER" id="PTHR43581:SF2">
    <property type="entry name" value="EXCINUCLEASE ATPASE SUBUNIT"/>
    <property type="match status" value="1"/>
</dbReference>
<dbReference type="PANTHER" id="PTHR43581">
    <property type="entry name" value="ATP/GTP PHOSPHATASE"/>
    <property type="match status" value="1"/>
</dbReference>
<organism evidence="2 3">
    <name type="scientific">Suttonella indologenes</name>
    <dbReference type="NCBI Taxonomy" id="13276"/>
    <lineage>
        <taxon>Bacteria</taxon>
        <taxon>Pseudomonadati</taxon>
        <taxon>Pseudomonadota</taxon>
        <taxon>Gammaproteobacteria</taxon>
        <taxon>Cardiobacteriales</taxon>
        <taxon>Cardiobacteriaceae</taxon>
        <taxon>Suttonella</taxon>
    </lineage>
</organism>
<dbReference type="EMBL" id="UHIA01000004">
    <property type="protein sequence ID" value="SUO98588.1"/>
    <property type="molecule type" value="Genomic_DNA"/>
</dbReference>
<dbReference type="SUPFAM" id="SSF52540">
    <property type="entry name" value="P-loop containing nucleoside triphosphate hydrolases"/>
    <property type="match status" value="1"/>
</dbReference>
<evidence type="ECO:0000313" key="3">
    <source>
        <dbReference type="Proteomes" id="UP000254575"/>
    </source>
</evidence>
<sequence length="379" mass="43688">MEFSLDKKIRFEQVKGVGTIEATLLPNQRVYTFIGENGVGKTKFLESLFSTLLFSSNIVKNKISWVDPNFIPFKLLNLDGNTFEVIKGFNKDSNPFKNIEYSLPFVYLSAQQRGRITRHGQSISHIGNKKERLENYIKYILNGFNSNPEILKNLNMDVDLEEWIVQRAQSANPYQAKEDNREIELTTLLFLLNKVDDRIDSKFIQISGDNRVFIQIEGQKRELSELSSGFSSILKIIQSIIAGYSYFTNESQIANVQGYVLIDEIESHLHNQWQVKIIPLLKQLFPNTTFFITTHSSLVISQLNHGEAYRLQRYEDGIVYAKLIDYPSTVSFIDLLDDTFDVNLNKLKIKWIEDEGQREAKQALLQLVQKELVNLESGK</sequence>
<dbReference type="InterPro" id="IPR003959">
    <property type="entry name" value="ATPase_AAA_core"/>
</dbReference>
<dbReference type="InterPro" id="IPR027417">
    <property type="entry name" value="P-loop_NTPase"/>
</dbReference>
<evidence type="ECO:0000259" key="1">
    <source>
        <dbReference type="Pfam" id="PF13304"/>
    </source>
</evidence>
<dbReference type="OrthoDB" id="9815944at2"/>
<keyword evidence="2" id="KW-0067">ATP-binding</keyword>
<keyword evidence="3" id="KW-1185">Reference proteome</keyword>
<dbReference type="Proteomes" id="UP000254575">
    <property type="component" value="Unassembled WGS sequence"/>
</dbReference>
<dbReference type="GO" id="GO:0016887">
    <property type="term" value="F:ATP hydrolysis activity"/>
    <property type="evidence" value="ECO:0007669"/>
    <property type="project" value="InterPro"/>
</dbReference>
<name>A0A380N244_9GAMM</name>
<dbReference type="Pfam" id="PF13304">
    <property type="entry name" value="AAA_21"/>
    <property type="match status" value="1"/>
</dbReference>
<keyword evidence="2" id="KW-0547">Nucleotide-binding</keyword>
<reference evidence="2 3" key="1">
    <citation type="submission" date="2018-06" db="EMBL/GenBank/DDBJ databases">
        <authorList>
            <consortium name="Pathogen Informatics"/>
            <person name="Doyle S."/>
        </authorList>
    </citation>
    <scope>NUCLEOTIDE SEQUENCE [LARGE SCALE GENOMIC DNA]</scope>
    <source>
        <strain evidence="2 3">NCTC10717</strain>
    </source>
</reference>
<accession>A0A380N244</accession>
<evidence type="ECO:0000313" key="2">
    <source>
        <dbReference type="EMBL" id="SUO98588.1"/>
    </source>
</evidence>
<dbReference type="GO" id="GO:0005524">
    <property type="term" value="F:ATP binding"/>
    <property type="evidence" value="ECO:0007669"/>
    <property type="project" value="UniProtKB-KW"/>
</dbReference>
<gene>
    <name evidence="2" type="ORF">NCTC10717_02343</name>
</gene>
<protein>
    <submittedName>
        <fullName evidence="2">Predicted ATP-binding protein involved in virulence</fullName>
    </submittedName>
</protein>